<feature type="region of interest" description="Disordered" evidence="1">
    <location>
        <begin position="414"/>
        <end position="438"/>
    </location>
</feature>
<evidence type="ECO:0000313" key="3">
    <source>
        <dbReference type="Proteomes" id="UP000887563"/>
    </source>
</evidence>
<evidence type="ECO:0000313" key="4">
    <source>
        <dbReference type="WBParaSite" id="Minc3s00197g07306"/>
    </source>
</evidence>
<feature type="region of interest" description="Disordered" evidence="1">
    <location>
        <begin position="469"/>
        <end position="494"/>
    </location>
</feature>
<feature type="compositionally biased region" description="Low complexity" evidence="1">
    <location>
        <begin position="391"/>
        <end position="401"/>
    </location>
</feature>
<protein>
    <submittedName>
        <fullName evidence="4">Uncharacterized protein</fullName>
    </submittedName>
</protein>
<dbReference type="Proteomes" id="UP000887563">
    <property type="component" value="Unplaced"/>
</dbReference>
<name>A0A914L0R5_MELIC</name>
<organism evidence="3 4">
    <name type="scientific">Meloidogyne incognita</name>
    <name type="common">Southern root-knot nematode worm</name>
    <name type="synonym">Oxyuris incognita</name>
    <dbReference type="NCBI Taxonomy" id="6306"/>
    <lineage>
        <taxon>Eukaryota</taxon>
        <taxon>Metazoa</taxon>
        <taxon>Ecdysozoa</taxon>
        <taxon>Nematoda</taxon>
        <taxon>Chromadorea</taxon>
        <taxon>Rhabditida</taxon>
        <taxon>Tylenchina</taxon>
        <taxon>Tylenchomorpha</taxon>
        <taxon>Tylenchoidea</taxon>
        <taxon>Meloidogynidae</taxon>
        <taxon>Meloidogyninae</taxon>
        <taxon>Meloidogyne</taxon>
        <taxon>Meloidogyne incognita group</taxon>
    </lineage>
</organism>
<feature type="chain" id="PRO_5037182038" evidence="2">
    <location>
        <begin position="19"/>
        <end position="494"/>
    </location>
</feature>
<accession>A0A914L0R5</accession>
<keyword evidence="2" id="KW-0732">Signal</keyword>
<keyword evidence="3" id="KW-1185">Reference proteome</keyword>
<evidence type="ECO:0000256" key="2">
    <source>
        <dbReference type="SAM" id="SignalP"/>
    </source>
</evidence>
<dbReference type="AlphaFoldDB" id="A0A914L0R5"/>
<feature type="region of interest" description="Disordered" evidence="1">
    <location>
        <begin position="253"/>
        <end position="274"/>
    </location>
</feature>
<feature type="compositionally biased region" description="Basic and acidic residues" evidence="1">
    <location>
        <begin position="375"/>
        <end position="390"/>
    </location>
</feature>
<feature type="compositionally biased region" description="Basic and acidic residues" evidence="1">
    <location>
        <begin position="85"/>
        <end position="101"/>
    </location>
</feature>
<sequence>MKLFVLTILLLFLNACFGMDNQGSSNQNQGKSLIKAGSSSAYASLNEDEIISLEEMEKKRKEKEKSKGKERASPAHRRSKSLPVGRKDHAEFIKTMDESNKNKKTKLKKWHSLQRTISNKIMNAKDYAMKYYKNMRNASLRKNKSTGENSQGTRSLEEHIPGLRRTNSESAIDTSNRFNCSPSCMPFGENYLFRRGKSRLSITEKNTSSASTENEEAINYVEENNPRLIIASRPLEDNPRLYLDRLPKGARNLNESSSSNISAANPNFDTSSEEISKPLDLNIGSSFKPPLGKMKSLPTHEGNEEIDLILKNRSLKEGNKKLSLDLSEQIGSPLLLEYSKKENVAEPSTEEIPKIEAKNRGNVEQTMRNPLAHEIPTHEIKNNDKNKKNVNESSSSNSTVKDYVNRFEKIFHREERNDSSDGSDHETDIDTNGWNTGWNARANNGNQIRARNVHPLVLPPIMHAAQILKKNGGSSSNGPNNGESVGSPKVWFSA</sequence>
<feature type="compositionally biased region" description="Low complexity" evidence="1">
    <location>
        <begin position="253"/>
        <end position="267"/>
    </location>
</feature>
<dbReference type="WBParaSite" id="Minc3s00197g07306">
    <property type="protein sequence ID" value="Minc3s00197g07306"/>
    <property type="gene ID" value="Minc3s00197g07306"/>
</dbReference>
<feature type="signal peptide" evidence="2">
    <location>
        <begin position="1"/>
        <end position="18"/>
    </location>
</feature>
<feature type="compositionally biased region" description="Basic and acidic residues" evidence="1">
    <location>
        <begin position="414"/>
        <end position="428"/>
    </location>
</feature>
<proteinExistence type="predicted"/>
<feature type="region of interest" description="Disordered" evidence="1">
    <location>
        <begin position="370"/>
        <end position="401"/>
    </location>
</feature>
<feature type="region of interest" description="Disordered" evidence="1">
    <location>
        <begin position="58"/>
        <end position="107"/>
    </location>
</feature>
<feature type="compositionally biased region" description="Low complexity" evidence="1">
    <location>
        <begin position="471"/>
        <end position="487"/>
    </location>
</feature>
<reference evidence="4" key="1">
    <citation type="submission" date="2022-11" db="UniProtKB">
        <authorList>
            <consortium name="WormBaseParasite"/>
        </authorList>
    </citation>
    <scope>IDENTIFICATION</scope>
</reference>
<feature type="region of interest" description="Disordered" evidence="1">
    <location>
        <begin position="142"/>
        <end position="174"/>
    </location>
</feature>
<feature type="compositionally biased region" description="Basic and acidic residues" evidence="1">
    <location>
        <begin position="58"/>
        <end position="73"/>
    </location>
</feature>
<evidence type="ECO:0000256" key="1">
    <source>
        <dbReference type="SAM" id="MobiDB-lite"/>
    </source>
</evidence>